<proteinExistence type="predicted"/>
<dbReference type="AlphaFoldDB" id="A0AAD4UIE5"/>
<evidence type="ECO:0000256" key="1">
    <source>
        <dbReference type="SAM" id="MobiDB-lite"/>
    </source>
</evidence>
<comment type="caution">
    <text evidence="2">The sequence shown here is derived from an EMBL/GenBank/DDBJ whole genome shotgun (WGS) entry which is preliminary data.</text>
</comment>
<sequence length="216" mass="23527">MAEGAASREGSAPPDAAGSEDDPRVGPDATSGDCVAAAPGGRWRDRRSGVALPGAAGPPADSEAALLEAARATPRRSSIIKQLEKHGCGYHFNLIDKEAKALRDCNGLLSESSVHKRNRESILAKNFVESCATQILEKGRLGLEQLALEIDKCSSFHLHIQSLSDIFFKETVFAFAKADMNNTILSIFLEWFFNQKVEKEENSEFSAIGILMWLDY</sequence>
<feature type="region of interest" description="Disordered" evidence="1">
    <location>
        <begin position="1"/>
        <end position="60"/>
    </location>
</feature>
<organism evidence="2 3">
    <name type="scientific">Ovis ammon polii</name>
    <dbReference type="NCBI Taxonomy" id="230172"/>
    <lineage>
        <taxon>Eukaryota</taxon>
        <taxon>Metazoa</taxon>
        <taxon>Chordata</taxon>
        <taxon>Craniata</taxon>
        <taxon>Vertebrata</taxon>
        <taxon>Euteleostomi</taxon>
        <taxon>Mammalia</taxon>
        <taxon>Eutheria</taxon>
        <taxon>Laurasiatheria</taxon>
        <taxon>Artiodactyla</taxon>
        <taxon>Ruminantia</taxon>
        <taxon>Pecora</taxon>
        <taxon>Bovidae</taxon>
        <taxon>Caprinae</taxon>
        <taxon>Ovis</taxon>
    </lineage>
</organism>
<accession>A0AAD4UIE5</accession>
<dbReference type="EMBL" id="JAKZEL010000004">
    <property type="protein sequence ID" value="KAI4544324.1"/>
    <property type="molecule type" value="Genomic_DNA"/>
</dbReference>
<evidence type="ECO:0000313" key="2">
    <source>
        <dbReference type="EMBL" id="KAI4544324.1"/>
    </source>
</evidence>
<protein>
    <submittedName>
        <fullName evidence="2">Uncharacterized protein</fullName>
    </submittedName>
</protein>
<name>A0AAD4UIE5_OVIAM</name>
<keyword evidence="3" id="KW-1185">Reference proteome</keyword>
<gene>
    <name evidence="2" type="ORF">MG293_004590</name>
</gene>
<evidence type="ECO:0000313" key="3">
    <source>
        <dbReference type="Proteomes" id="UP001214576"/>
    </source>
</evidence>
<feature type="compositionally biased region" description="Low complexity" evidence="1">
    <location>
        <begin position="49"/>
        <end position="60"/>
    </location>
</feature>
<reference evidence="2" key="1">
    <citation type="submission" date="2022-03" db="EMBL/GenBank/DDBJ databases">
        <title>Genomic analyses of argali, domestic sheep and their hybrids provide insights into chromosomal evolution, heterosis and genetic basis of agronomic traits.</title>
        <authorList>
            <person name="Li M."/>
        </authorList>
    </citation>
    <scope>NUCLEOTIDE SEQUENCE</scope>
    <source>
        <strain evidence="2">CAU-MHL-2022a</strain>
        <tissue evidence="2">Skin</tissue>
    </source>
</reference>
<dbReference type="Proteomes" id="UP001214576">
    <property type="component" value="Unassembled WGS sequence"/>
</dbReference>